<evidence type="ECO:0000313" key="9">
    <source>
        <dbReference type="Proteomes" id="UP000826195"/>
    </source>
</evidence>
<dbReference type="Pfam" id="PF00328">
    <property type="entry name" value="His_Phos_2"/>
    <property type="match status" value="1"/>
</dbReference>
<dbReference type="InterPro" id="IPR029033">
    <property type="entry name" value="His_PPase_superfam"/>
</dbReference>
<dbReference type="PANTHER" id="PTHR11567">
    <property type="entry name" value="ACID PHOSPHATASE-RELATED"/>
    <property type="match status" value="1"/>
</dbReference>
<gene>
    <name evidence="8" type="ORF">KQX54_021497</name>
</gene>
<evidence type="ECO:0000313" key="8">
    <source>
        <dbReference type="EMBL" id="KAH0568803.1"/>
    </source>
</evidence>
<evidence type="ECO:0000256" key="5">
    <source>
        <dbReference type="ARBA" id="ARBA00041499"/>
    </source>
</evidence>
<dbReference type="Gene3D" id="3.40.50.1240">
    <property type="entry name" value="Phosphoglycerate mutase-like"/>
    <property type="match status" value="1"/>
</dbReference>
<evidence type="ECO:0000256" key="1">
    <source>
        <dbReference type="ARBA" id="ARBA00005375"/>
    </source>
</evidence>
<organism evidence="8 9">
    <name type="scientific">Cotesia glomerata</name>
    <name type="common">Lepidopteran parasitic wasp</name>
    <name type="synonym">Apanteles glomeratus</name>
    <dbReference type="NCBI Taxonomy" id="32391"/>
    <lineage>
        <taxon>Eukaryota</taxon>
        <taxon>Metazoa</taxon>
        <taxon>Ecdysozoa</taxon>
        <taxon>Arthropoda</taxon>
        <taxon>Hexapoda</taxon>
        <taxon>Insecta</taxon>
        <taxon>Pterygota</taxon>
        <taxon>Neoptera</taxon>
        <taxon>Endopterygota</taxon>
        <taxon>Hymenoptera</taxon>
        <taxon>Apocrita</taxon>
        <taxon>Ichneumonoidea</taxon>
        <taxon>Braconidae</taxon>
        <taxon>Microgastrinae</taxon>
        <taxon>Cotesia</taxon>
    </lineage>
</organism>
<dbReference type="InterPro" id="IPR000560">
    <property type="entry name" value="His_Pase_clade-2"/>
</dbReference>
<protein>
    <recommendedName>
        <fullName evidence="4">2-phosphoxylose phosphatase 1</fullName>
    </recommendedName>
    <alternativeName>
        <fullName evidence="5">Acid phosphatase-like protein 2</fullName>
    </alternativeName>
</protein>
<keyword evidence="6" id="KW-0812">Transmembrane</keyword>
<accession>A0AAV7IW41</accession>
<evidence type="ECO:0000256" key="2">
    <source>
        <dbReference type="ARBA" id="ARBA00022801"/>
    </source>
</evidence>
<sequence length="388" mass="43902">MMLLLGTLVLCLSGSVLSDQQLKLVHVVFSHKLYAPIKINEDNTYTYPEKLDYKYFLESTDDMVNSAKMDMYNLGVYLRKNYNSFLGEIFHPDLMRTRTTEYPLSMISGLLVNTGLWPPAEAQVWQSGLNWQPVPTDYISAKRDTLLLGSLCPGFSEDEKKAQIALRSLKHESLYSSATKSYGSVIKTPSDVALLSSVFQTIVDSNMSLPAWASDLSTDISELTFLSYDQLANTERQKKLNGGTLLKKIISDSLTHQESNGTSKLKIIMYSAEDRNIIGLLKNINLWSPHYLSSTTALIFETYNDTLTNKYSLKMMFYSYNETVPFKLKNCDQYCPLDKFSNELKNVLPENVTALCEEISNASPIPIINLVLLFILLSMTMINIYSNF</sequence>
<comment type="similarity">
    <text evidence="1">Belongs to the histidine acid phosphatase family.</text>
</comment>
<feature type="transmembrane region" description="Helical" evidence="6">
    <location>
        <begin position="365"/>
        <end position="385"/>
    </location>
</feature>
<keyword evidence="6" id="KW-1133">Transmembrane helix</keyword>
<keyword evidence="7" id="KW-0732">Signal</keyword>
<comment type="caution">
    <text evidence="8">The sequence shown here is derived from an EMBL/GenBank/DDBJ whole genome shotgun (WGS) entry which is preliminary data.</text>
</comment>
<evidence type="ECO:0000256" key="7">
    <source>
        <dbReference type="SAM" id="SignalP"/>
    </source>
</evidence>
<name>A0AAV7IW41_COTGL</name>
<keyword evidence="6" id="KW-0472">Membrane</keyword>
<reference evidence="8 9" key="1">
    <citation type="journal article" date="2021" name="J. Hered.">
        <title>A chromosome-level genome assembly of the parasitoid wasp, Cotesia glomerata (Hymenoptera: Braconidae).</title>
        <authorList>
            <person name="Pinto B.J."/>
            <person name="Weis J.J."/>
            <person name="Gamble T."/>
            <person name="Ode P.J."/>
            <person name="Paul R."/>
            <person name="Zaspel J.M."/>
        </authorList>
    </citation>
    <scope>NUCLEOTIDE SEQUENCE [LARGE SCALE GENOMIC DNA]</scope>
    <source>
        <strain evidence="8">CgM1</strain>
    </source>
</reference>
<dbReference type="PANTHER" id="PTHR11567:SF110">
    <property type="entry name" value="2-PHOSPHOXYLOSE PHOSPHATASE 1"/>
    <property type="match status" value="1"/>
</dbReference>
<evidence type="ECO:0000256" key="4">
    <source>
        <dbReference type="ARBA" id="ARBA00040357"/>
    </source>
</evidence>
<dbReference type="EMBL" id="JAHXZJ010000001">
    <property type="protein sequence ID" value="KAH0568803.1"/>
    <property type="molecule type" value="Genomic_DNA"/>
</dbReference>
<dbReference type="Proteomes" id="UP000826195">
    <property type="component" value="Unassembled WGS sequence"/>
</dbReference>
<dbReference type="GO" id="GO:0016791">
    <property type="term" value="F:phosphatase activity"/>
    <property type="evidence" value="ECO:0007669"/>
    <property type="project" value="TreeGrafter"/>
</dbReference>
<evidence type="ECO:0000256" key="6">
    <source>
        <dbReference type="SAM" id="Phobius"/>
    </source>
</evidence>
<keyword evidence="2" id="KW-0378">Hydrolase</keyword>
<evidence type="ECO:0000256" key="3">
    <source>
        <dbReference type="ARBA" id="ARBA00036311"/>
    </source>
</evidence>
<dbReference type="AlphaFoldDB" id="A0AAV7IW41"/>
<proteinExistence type="inferred from homology"/>
<dbReference type="InterPro" id="IPR050645">
    <property type="entry name" value="Histidine_acid_phosphatase"/>
</dbReference>
<keyword evidence="9" id="KW-1185">Reference proteome</keyword>
<comment type="catalytic activity">
    <reaction evidence="3">
        <text>3-O-[beta-D-GlcA-(1-&gt;3)-beta-D-Gal-(1-&gt;3)-beta-D-Gal-(1-&gt;4)-beta-D-2-O-P-Xyl]-L-seryl-[protein] + H2O = 3-O-(beta-D-GlcA-(1-&gt;3)-beta-D-Gal-(1-&gt;3)-beta-D-Gal-(1-&gt;4)-beta-D-Xyl)-L-seryl-[protein] + phosphate</text>
        <dbReference type="Rhea" id="RHEA:56512"/>
        <dbReference type="Rhea" id="RHEA-COMP:12573"/>
        <dbReference type="Rhea" id="RHEA-COMP:14559"/>
        <dbReference type="ChEBI" id="CHEBI:15377"/>
        <dbReference type="ChEBI" id="CHEBI:43474"/>
        <dbReference type="ChEBI" id="CHEBI:132093"/>
        <dbReference type="ChEBI" id="CHEBI:140495"/>
    </reaction>
</comment>
<dbReference type="SUPFAM" id="SSF53254">
    <property type="entry name" value="Phosphoglycerate mutase-like"/>
    <property type="match status" value="1"/>
</dbReference>
<feature type="signal peptide" evidence="7">
    <location>
        <begin position="1"/>
        <end position="18"/>
    </location>
</feature>
<feature type="chain" id="PRO_5043877076" description="2-phosphoxylose phosphatase 1" evidence="7">
    <location>
        <begin position="19"/>
        <end position="388"/>
    </location>
</feature>